<feature type="transmembrane region" description="Helical" evidence="1">
    <location>
        <begin position="289"/>
        <end position="307"/>
    </location>
</feature>
<feature type="transmembrane region" description="Helical" evidence="1">
    <location>
        <begin position="126"/>
        <end position="143"/>
    </location>
</feature>
<protein>
    <submittedName>
        <fullName evidence="3">Predicted membrane protein</fullName>
    </submittedName>
</protein>
<proteinExistence type="predicted"/>
<evidence type="ECO:0000313" key="4">
    <source>
        <dbReference type="Proteomes" id="UP000199021"/>
    </source>
</evidence>
<organism evidence="3 4">
    <name type="scientific">Neolewinella agarilytica</name>
    <dbReference type="NCBI Taxonomy" id="478744"/>
    <lineage>
        <taxon>Bacteria</taxon>
        <taxon>Pseudomonadati</taxon>
        <taxon>Bacteroidota</taxon>
        <taxon>Saprospiria</taxon>
        <taxon>Saprospirales</taxon>
        <taxon>Lewinellaceae</taxon>
        <taxon>Neolewinella</taxon>
    </lineage>
</organism>
<feature type="transmembrane region" description="Helical" evidence="1">
    <location>
        <begin position="177"/>
        <end position="196"/>
    </location>
</feature>
<keyword evidence="1" id="KW-0812">Transmembrane</keyword>
<dbReference type="OrthoDB" id="327621at2"/>
<feature type="transmembrane region" description="Helical" evidence="1">
    <location>
        <begin position="235"/>
        <end position="256"/>
    </location>
</feature>
<keyword evidence="1" id="KW-1133">Transmembrane helix</keyword>
<dbReference type="AlphaFoldDB" id="A0A1H8ZRQ1"/>
<gene>
    <name evidence="3" type="ORF">SAMN05444359_101420</name>
</gene>
<dbReference type="InParanoid" id="A0A1H8ZRQ1"/>
<reference evidence="4" key="1">
    <citation type="submission" date="2016-10" db="EMBL/GenBank/DDBJ databases">
        <authorList>
            <person name="Varghese N."/>
            <person name="Submissions S."/>
        </authorList>
    </citation>
    <scope>NUCLEOTIDE SEQUENCE [LARGE SCALE GENOMIC DNA]</scope>
    <source>
        <strain evidence="4">DSM 24740</strain>
    </source>
</reference>
<evidence type="ECO:0000313" key="3">
    <source>
        <dbReference type="EMBL" id="SEP66923.1"/>
    </source>
</evidence>
<dbReference type="Proteomes" id="UP000199021">
    <property type="component" value="Unassembled WGS sequence"/>
</dbReference>
<keyword evidence="1" id="KW-0472">Membrane</keyword>
<keyword evidence="4" id="KW-1185">Reference proteome</keyword>
<feature type="transmembrane region" description="Helical" evidence="1">
    <location>
        <begin position="43"/>
        <end position="65"/>
    </location>
</feature>
<dbReference type="EMBL" id="FOFB01000001">
    <property type="protein sequence ID" value="SEP66923.1"/>
    <property type="molecule type" value="Genomic_DNA"/>
</dbReference>
<dbReference type="RefSeq" id="WP_090165123.1">
    <property type="nucleotide sequence ID" value="NZ_FOFB01000001.1"/>
</dbReference>
<feature type="transmembrane region" description="Helical" evidence="1">
    <location>
        <begin position="101"/>
        <end position="120"/>
    </location>
</feature>
<dbReference type="InterPro" id="IPR018677">
    <property type="entry name" value="DUF2157"/>
</dbReference>
<feature type="transmembrane region" description="Helical" evidence="1">
    <location>
        <begin position="263"/>
        <end position="283"/>
    </location>
</feature>
<accession>A0A1H8ZRQ1</accession>
<dbReference type="STRING" id="478744.SAMN05444359_101420"/>
<dbReference type="Pfam" id="PF09925">
    <property type="entry name" value="DUF2157"/>
    <property type="match status" value="1"/>
</dbReference>
<feature type="domain" description="DUF2157" evidence="2">
    <location>
        <begin position="43"/>
        <end position="150"/>
    </location>
</feature>
<evidence type="ECO:0000259" key="2">
    <source>
        <dbReference type="Pfam" id="PF09925"/>
    </source>
</evidence>
<feature type="transmembrane region" description="Helical" evidence="1">
    <location>
        <begin position="208"/>
        <end position="229"/>
    </location>
</feature>
<name>A0A1H8ZRQ1_9BACT</name>
<sequence>MRNKAKLIRFLAERKMLDEPALSGELESHVYADLPAWKDFLRLLLLSLGLGFLACGILFFLAYNWADMPKAAKILLATAGVVVPVLLSLSSRFTPLVSNGLMTTGAFMVGGLFAVLGQIYQTGADAYDLFLAWWVFTLLWAIVVDFDWLWLLSLVLLNTTIGLYAEQVAFNWSSGTVWLILLLVNLSAFLGFSYFGEKARKKTYSRTFLLILALGVSIMAVNGFLMELFEPEESWVGSLLLLLVPVLLAASAYLAFCRKELAYLAITAISLITISTAAIFNAVEDTEGFFLASAWVLGTTVFSSFQLNKLRKDWYHDEQ</sequence>
<evidence type="ECO:0000256" key="1">
    <source>
        <dbReference type="SAM" id="Phobius"/>
    </source>
</evidence>